<accession>A0A2S7DEM5</accession>
<feature type="signal peptide" evidence="1">
    <location>
        <begin position="1"/>
        <end position="19"/>
    </location>
</feature>
<name>A0A2S7DEM5_9XANT</name>
<evidence type="ECO:0000313" key="2">
    <source>
        <dbReference type="EMBL" id="PPU72268.1"/>
    </source>
</evidence>
<dbReference type="AlphaFoldDB" id="A0A2S7DEM5"/>
<keyword evidence="1" id="KW-0732">Signal</keyword>
<proteinExistence type="predicted"/>
<evidence type="ECO:0000313" key="3">
    <source>
        <dbReference type="Proteomes" id="UP000239865"/>
    </source>
</evidence>
<gene>
    <name evidence="2" type="ORF">XmelCFBP4644_12365</name>
</gene>
<organism evidence="2 3">
    <name type="scientific">Xanthomonas melonis</name>
    <dbReference type="NCBI Taxonomy" id="56456"/>
    <lineage>
        <taxon>Bacteria</taxon>
        <taxon>Pseudomonadati</taxon>
        <taxon>Pseudomonadota</taxon>
        <taxon>Gammaproteobacteria</taxon>
        <taxon>Lysobacterales</taxon>
        <taxon>Lysobacteraceae</taxon>
        <taxon>Xanthomonas</taxon>
    </lineage>
</organism>
<protein>
    <recommendedName>
        <fullName evidence="4">Secreted protein</fullName>
    </recommendedName>
</protein>
<sequence>MLRNAAAIVLTAAGLVAFCAGLLGNKEHGDDGTDAGADVVPAQCTELHSGGASLHAAHGAAEAGPGA</sequence>
<dbReference type="Proteomes" id="UP000239865">
    <property type="component" value="Unassembled WGS sequence"/>
</dbReference>
<evidence type="ECO:0008006" key="4">
    <source>
        <dbReference type="Google" id="ProtNLM"/>
    </source>
</evidence>
<reference evidence="2 3" key="1">
    <citation type="submission" date="2016-08" db="EMBL/GenBank/DDBJ databases">
        <authorList>
            <person name="Seilhamer J.J."/>
        </authorList>
    </citation>
    <scope>NUCLEOTIDE SEQUENCE [LARGE SCALE GENOMIC DNA]</scope>
    <source>
        <strain evidence="2 3">CFBP4644</strain>
    </source>
</reference>
<evidence type="ECO:0000256" key="1">
    <source>
        <dbReference type="SAM" id="SignalP"/>
    </source>
</evidence>
<dbReference type="EMBL" id="MDEH01000006">
    <property type="protein sequence ID" value="PPU72268.1"/>
    <property type="molecule type" value="Genomic_DNA"/>
</dbReference>
<feature type="chain" id="PRO_5015399466" description="Secreted protein" evidence="1">
    <location>
        <begin position="20"/>
        <end position="67"/>
    </location>
</feature>
<comment type="caution">
    <text evidence="2">The sequence shown here is derived from an EMBL/GenBank/DDBJ whole genome shotgun (WGS) entry which is preliminary data.</text>
</comment>